<dbReference type="Pfam" id="PF13614">
    <property type="entry name" value="AAA_31"/>
    <property type="match status" value="1"/>
</dbReference>
<dbReference type="InterPro" id="IPR025669">
    <property type="entry name" value="AAA_dom"/>
</dbReference>
<name>A0ABQ5YUX2_9BURK</name>
<dbReference type="RefSeq" id="WP_284282010.1">
    <property type="nucleotide sequence ID" value="NZ_BSOJ01000029.1"/>
</dbReference>
<keyword evidence="3" id="KW-1185">Reference proteome</keyword>
<protein>
    <submittedName>
        <fullName evidence="2">Plasmid partitioning protein RepA</fullName>
    </submittedName>
</protein>
<dbReference type="PANTHER" id="PTHR13696">
    <property type="entry name" value="P-LOOP CONTAINING NUCLEOSIDE TRIPHOSPHATE HYDROLASE"/>
    <property type="match status" value="1"/>
</dbReference>
<gene>
    <name evidence="2" type="primary">repA2</name>
    <name evidence="2" type="ORF">GCM10007875_23530</name>
</gene>
<sequence length="410" mass="45701">MNKQAITNYDLKHIGELSVSSSQVLDAVRTKLLEPEPRKLAPSFSSAHLATLLDLDRRRINQLASSESNDLPEGEIPDGSNARHFTLAETLAYVQKFNPRPKRPAGQRGRIICTTVFKGGTGKTTSSFCIAQGLTLRGARKVLLLDADPQGTLTQLAGFAPDVDIDDESTVMPYLYGDQPDLRYAVKKTYWENLDLIPANISLYGADFYLPARYSKDRSYKFWAAMHSGLMDLAQDYDAIIIDCPPSLNYLTFNMIFSADGIIMPIPPNSVDFASSTQFWRLVYQMFEGILGSTAEGGEKPSLDDIPAVRDKTFDFISVVPSRVKAKEMSTLITGWMAKAFGEHLTTISIPESAAVDNFSFGLMTVYDQTKAIGSNAAFRKYKDRMDELVDHVDLQLIRAWGQDWEMDNE</sequence>
<dbReference type="SUPFAM" id="SSF52540">
    <property type="entry name" value="P-loop containing nucleoside triphosphate hydrolases"/>
    <property type="match status" value="1"/>
</dbReference>
<dbReference type="CDD" id="cd02042">
    <property type="entry name" value="ParAB_family"/>
    <property type="match status" value="1"/>
</dbReference>
<dbReference type="Gene3D" id="3.40.50.300">
    <property type="entry name" value="P-loop containing nucleotide triphosphate hydrolases"/>
    <property type="match status" value="1"/>
</dbReference>
<dbReference type="EMBL" id="BSOJ01000029">
    <property type="protein sequence ID" value="GLR27262.1"/>
    <property type="molecule type" value="Genomic_DNA"/>
</dbReference>
<accession>A0ABQ5YUX2</accession>
<evidence type="ECO:0000313" key="3">
    <source>
        <dbReference type="Proteomes" id="UP001156664"/>
    </source>
</evidence>
<proteinExistence type="predicted"/>
<evidence type="ECO:0000313" key="2">
    <source>
        <dbReference type="EMBL" id="GLR27262.1"/>
    </source>
</evidence>
<organism evidence="2 3">
    <name type="scientific">Limnobacter litoralis</name>
    <dbReference type="NCBI Taxonomy" id="481366"/>
    <lineage>
        <taxon>Bacteria</taxon>
        <taxon>Pseudomonadati</taxon>
        <taxon>Pseudomonadota</taxon>
        <taxon>Betaproteobacteria</taxon>
        <taxon>Burkholderiales</taxon>
        <taxon>Burkholderiaceae</taxon>
        <taxon>Limnobacter</taxon>
    </lineage>
</organism>
<dbReference type="InterPro" id="IPR027417">
    <property type="entry name" value="P-loop_NTPase"/>
</dbReference>
<reference evidence="3" key="1">
    <citation type="journal article" date="2019" name="Int. J. Syst. Evol. Microbiol.">
        <title>The Global Catalogue of Microorganisms (GCM) 10K type strain sequencing project: providing services to taxonomists for standard genome sequencing and annotation.</title>
        <authorList>
            <consortium name="The Broad Institute Genomics Platform"/>
            <consortium name="The Broad Institute Genome Sequencing Center for Infectious Disease"/>
            <person name="Wu L."/>
            <person name="Ma J."/>
        </authorList>
    </citation>
    <scope>NUCLEOTIDE SEQUENCE [LARGE SCALE GENOMIC DNA]</scope>
    <source>
        <strain evidence="3">NBRC 105857</strain>
    </source>
</reference>
<dbReference type="PANTHER" id="PTHR13696:SF52">
    <property type="entry name" value="PARA FAMILY PROTEIN CT_582"/>
    <property type="match status" value="1"/>
</dbReference>
<comment type="caution">
    <text evidence="2">The sequence shown here is derived from an EMBL/GenBank/DDBJ whole genome shotgun (WGS) entry which is preliminary data.</text>
</comment>
<dbReference type="InterPro" id="IPR050678">
    <property type="entry name" value="DNA_Partitioning_ATPase"/>
</dbReference>
<evidence type="ECO:0000259" key="1">
    <source>
        <dbReference type="Pfam" id="PF13614"/>
    </source>
</evidence>
<dbReference type="Proteomes" id="UP001156664">
    <property type="component" value="Unassembled WGS sequence"/>
</dbReference>
<feature type="domain" description="AAA" evidence="1">
    <location>
        <begin position="110"/>
        <end position="283"/>
    </location>
</feature>